<dbReference type="InterPro" id="IPR051531">
    <property type="entry name" value="N-acetyltransferase"/>
</dbReference>
<dbReference type="RefSeq" id="WP_076941149.1">
    <property type="nucleotide sequence ID" value="NZ_MOXD01000002.1"/>
</dbReference>
<dbReference type="OrthoDB" id="9801656at2"/>
<proteinExistence type="predicted"/>
<dbReference type="InterPro" id="IPR000182">
    <property type="entry name" value="GNAT_dom"/>
</dbReference>
<keyword evidence="3" id="KW-1185">Reference proteome</keyword>
<protein>
    <submittedName>
        <fullName evidence="2">GNAT family N-acetyltransferase</fullName>
    </submittedName>
</protein>
<evidence type="ECO:0000313" key="2">
    <source>
        <dbReference type="EMBL" id="OMQ25753.1"/>
    </source>
</evidence>
<organism evidence="2 3">
    <name type="scientific">Serratia oryzae</name>
    <dbReference type="NCBI Taxonomy" id="2034155"/>
    <lineage>
        <taxon>Bacteria</taxon>
        <taxon>Pseudomonadati</taxon>
        <taxon>Pseudomonadota</taxon>
        <taxon>Gammaproteobacteria</taxon>
        <taxon>Enterobacterales</taxon>
        <taxon>Yersiniaceae</taxon>
        <taxon>Serratia</taxon>
    </lineage>
</organism>
<keyword evidence="2" id="KW-0808">Transferase</keyword>
<name>A0A1S8CP66_9GAMM</name>
<dbReference type="PROSITE" id="PS51186">
    <property type="entry name" value="GNAT"/>
    <property type="match status" value="1"/>
</dbReference>
<dbReference type="AlphaFoldDB" id="A0A1S8CP66"/>
<dbReference type="SUPFAM" id="SSF55729">
    <property type="entry name" value="Acyl-CoA N-acyltransferases (Nat)"/>
    <property type="match status" value="1"/>
</dbReference>
<dbReference type="Proteomes" id="UP000216021">
    <property type="component" value="Unassembled WGS sequence"/>
</dbReference>
<reference evidence="2 3" key="1">
    <citation type="submission" date="2016-11" db="EMBL/GenBank/DDBJ databases">
        <title>Rahnella oryzae sp. nov., isolated from rice root.</title>
        <authorList>
            <person name="Zhang X.-X."/>
            <person name="Zhang J."/>
        </authorList>
    </citation>
    <scope>NUCLEOTIDE SEQUENCE [LARGE SCALE GENOMIC DNA]</scope>
    <source>
        <strain evidence="2 3">J11-6</strain>
    </source>
</reference>
<dbReference type="Pfam" id="PF13302">
    <property type="entry name" value="Acetyltransf_3"/>
    <property type="match status" value="1"/>
</dbReference>
<dbReference type="GO" id="GO:0016747">
    <property type="term" value="F:acyltransferase activity, transferring groups other than amino-acyl groups"/>
    <property type="evidence" value="ECO:0007669"/>
    <property type="project" value="InterPro"/>
</dbReference>
<gene>
    <name evidence="2" type="ORF">BMI79_05485</name>
</gene>
<dbReference type="STRING" id="2034155.BMI79_05485"/>
<comment type="caution">
    <text evidence="2">The sequence shown here is derived from an EMBL/GenBank/DDBJ whole genome shotgun (WGS) entry which is preliminary data.</text>
</comment>
<evidence type="ECO:0000259" key="1">
    <source>
        <dbReference type="PROSITE" id="PS51186"/>
    </source>
</evidence>
<sequence length="176" mass="19496">MTTINTVPTLITERLILDAHRLDDFADLAAMWADPAVVRYIGGTPRSAEDSWSRLLRYLGHWQLLGYGYWAVREKTSGNYIGDIGFADFHRAIEPALDAPEMGWALTSAAHGKGYATEALQAALTWAAGHFPQGKTVCIISPENRPSHGLAKKVGFAESHHSEYHQQPIVVMQRLL</sequence>
<dbReference type="EMBL" id="MOXD01000002">
    <property type="protein sequence ID" value="OMQ25753.1"/>
    <property type="molecule type" value="Genomic_DNA"/>
</dbReference>
<dbReference type="InterPro" id="IPR016181">
    <property type="entry name" value="Acyl_CoA_acyltransferase"/>
</dbReference>
<evidence type="ECO:0000313" key="3">
    <source>
        <dbReference type="Proteomes" id="UP000216021"/>
    </source>
</evidence>
<accession>A0A1S8CP66</accession>
<dbReference type="PANTHER" id="PTHR43792">
    <property type="entry name" value="GNAT FAMILY, PUTATIVE (AFU_ORTHOLOGUE AFUA_3G00765)-RELATED-RELATED"/>
    <property type="match status" value="1"/>
</dbReference>
<dbReference type="PANTHER" id="PTHR43792:SF16">
    <property type="entry name" value="N-ACETYLTRANSFERASE DOMAIN-CONTAINING PROTEIN"/>
    <property type="match status" value="1"/>
</dbReference>
<feature type="domain" description="N-acetyltransferase" evidence="1">
    <location>
        <begin position="15"/>
        <end position="176"/>
    </location>
</feature>
<dbReference type="Gene3D" id="3.40.630.30">
    <property type="match status" value="1"/>
</dbReference>